<feature type="domain" description="Helicase C-terminal" evidence="2">
    <location>
        <begin position="743"/>
        <end position="930"/>
    </location>
</feature>
<organism evidence="3 4">
    <name type="scientific">Mycolicibacterium alvei</name>
    <dbReference type="NCBI Taxonomy" id="67081"/>
    <lineage>
        <taxon>Bacteria</taxon>
        <taxon>Bacillati</taxon>
        <taxon>Actinomycetota</taxon>
        <taxon>Actinomycetes</taxon>
        <taxon>Mycobacteriales</taxon>
        <taxon>Mycobacteriaceae</taxon>
        <taxon>Mycolicibacterium</taxon>
    </lineage>
</organism>
<dbReference type="Pfam" id="PF00271">
    <property type="entry name" value="Helicase_C"/>
    <property type="match status" value="1"/>
</dbReference>
<feature type="region of interest" description="Disordered" evidence="1">
    <location>
        <begin position="798"/>
        <end position="817"/>
    </location>
</feature>
<keyword evidence="3" id="KW-0067">ATP-binding</keyword>
<dbReference type="EMBL" id="AP022565">
    <property type="protein sequence ID" value="BBX27439.1"/>
    <property type="molecule type" value="Genomic_DNA"/>
</dbReference>
<evidence type="ECO:0000256" key="1">
    <source>
        <dbReference type="SAM" id="MobiDB-lite"/>
    </source>
</evidence>
<dbReference type="SMART" id="SM00490">
    <property type="entry name" value="HELICc"/>
    <property type="match status" value="1"/>
</dbReference>
<dbReference type="PROSITE" id="PS51194">
    <property type="entry name" value="HELICASE_CTER"/>
    <property type="match status" value="1"/>
</dbReference>
<dbReference type="InterPro" id="IPR001650">
    <property type="entry name" value="Helicase_C-like"/>
</dbReference>
<dbReference type="InterPro" id="IPR027417">
    <property type="entry name" value="P-loop_NTPase"/>
</dbReference>
<dbReference type="RefSeq" id="WP_163664431.1">
    <property type="nucleotide sequence ID" value="NZ_AP022565.1"/>
</dbReference>
<evidence type="ECO:0000313" key="3">
    <source>
        <dbReference type="EMBL" id="BBX27439.1"/>
    </source>
</evidence>
<keyword evidence="4" id="KW-1185">Reference proteome</keyword>
<sequence length="1068" mass="118218">MANLAEQYGFRDDIVDELIKDLVGPAEGPDEVVSDLPLDRYIAGVLWPADDLLQEAAEPDSGESEENDSVDSPISQALMRYPTSMGITFSVDLTRAKSIHIAIEAAKYIPSGTAGSGESSDQRSSRRNQKVKPDSWVRHQQVVEPVEWDVATPGAKKVDVVPGLQLYVYTRVPKDGRVAVSVALRNTQVPPKKEFRDAYSWFQVGLEVRSPQEAIVDRSSYGVLSDDSDLRSAALLYRNARVFAIGHGCAATWDREGTSPHVGRVTTTFTPQQEISRAKPGGVSDAVNLRMSFLANATDGELAENLGQLVTEYREWIDRLSTSVQRGDADVEDGLKVVAEEHVARARTAAERIQNGIDLLVTDPVAGRAFRLANAAMQMQRARQDWVRKGAVGPVGDGAEQTWRPFQIAYILLNLPGLADADHEDRDIADLLWFPTGGGKTEAYLGLVAFTIFHRRIKDPETLGVAVIMRYTLRLLTIQQFERATMLLCSLERLRQRENDLGNRPFSIGLWVGQAATPNTLVEARKSLRDIADGRELNEKNPVQLTQCPWCGQDLNETHYAVVKSADERLRIACGNSSCDFRDGLPAYVVDQDIYRVRPELVLGTVDKFAQMAWNEKVRNLFARDGIGTPPSLIIQDELHLISGPLGSIVGLYEAAIDAACGRLTSEGVIDGRPKVIASTATIRRADRQIRAVFNRRAEQFPPPGIDPDESFFAEPAPREDYGTREYVGVMAPGTSHATLMVRVYAAILQAAQDLPGAPETRDPYWTLLGYFNSLRVLGSASLQVQGDVRDRLQLVARRKQASPRDPRPPVELTSREPSANIPRILKSLERDFTSGAANDVVLATNMISVGVDIDRLGLMAVMGQPQSSAEYIQATSRVGRQHPGLVVTIFNAARSRDRSHYENFVPYHQALYRAVEATSATPFTARARDRALHGVLVSLARLLVKDLGANESAHKATVRYDEITQLAEFLEQRAQAVTDPEEAEDTKKQLGELLEVWAEAAESRPEMQYRNSGNDYDDSLLVPSDVALTKDDIEYSTRETPWPTLQSMRDVDAESTLFRISERKVPR</sequence>
<evidence type="ECO:0000259" key="2">
    <source>
        <dbReference type="PROSITE" id="PS51194"/>
    </source>
</evidence>
<dbReference type="AlphaFoldDB" id="A0A6N4USS3"/>
<dbReference type="SUPFAM" id="SSF52540">
    <property type="entry name" value="P-loop containing nucleoside triphosphate hydrolases"/>
    <property type="match status" value="1"/>
</dbReference>
<dbReference type="GO" id="GO:0004386">
    <property type="term" value="F:helicase activity"/>
    <property type="evidence" value="ECO:0007669"/>
    <property type="project" value="UniProtKB-KW"/>
</dbReference>
<keyword evidence="3" id="KW-0378">Hydrolase</keyword>
<protein>
    <submittedName>
        <fullName evidence="3">DNA helicase</fullName>
    </submittedName>
</protein>
<dbReference type="KEGG" id="malv:MALV_25640"/>
<gene>
    <name evidence="3" type="ORF">MALV_25640</name>
</gene>
<keyword evidence="3" id="KW-0547">Nucleotide-binding</keyword>
<accession>A0A6N4USS3</accession>
<keyword evidence="3" id="KW-0347">Helicase</keyword>
<proteinExistence type="predicted"/>
<feature type="region of interest" description="Disordered" evidence="1">
    <location>
        <begin position="112"/>
        <end position="136"/>
    </location>
</feature>
<name>A0A6N4USS3_9MYCO</name>
<dbReference type="CDD" id="cd18785">
    <property type="entry name" value="SF2_C"/>
    <property type="match status" value="1"/>
</dbReference>
<reference evidence="3 4" key="1">
    <citation type="journal article" date="2019" name="Emerg. Microbes Infect.">
        <title>Comprehensive subspecies identification of 175 nontuberculous mycobacteria species based on 7547 genomic profiles.</title>
        <authorList>
            <person name="Matsumoto Y."/>
            <person name="Kinjo T."/>
            <person name="Motooka D."/>
            <person name="Nabeya D."/>
            <person name="Jung N."/>
            <person name="Uechi K."/>
            <person name="Horii T."/>
            <person name="Iida T."/>
            <person name="Fujita J."/>
            <person name="Nakamura S."/>
        </authorList>
    </citation>
    <scope>NUCLEOTIDE SEQUENCE [LARGE SCALE GENOMIC DNA]</scope>
    <source>
        <strain evidence="3 4">JCM 12272</strain>
    </source>
</reference>
<dbReference type="Proteomes" id="UP000466906">
    <property type="component" value="Chromosome"/>
</dbReference>
<dbReference type="Gene3D" id="3.40.50.300">
    <property type="entry name" value="P-loop containing nucleotide triphosphate hydrolases"/>
    <property type="match status" value="1"/>
</dbReference>
<evidence type="ECO:0000313" key="4">
    <source>
        <dbReference type="Proteomes" id="UP000466906"/>
    </source>
</evidence>